<protein>
    <submittedName>
        <fullName evidence="2">NADH dehydrogenase subunit 6</fullName>
    </submittedName>
</protein>
<keyword evidence="2" id="KW-0496">Mitochondrion</keyword>
<evidence type="ECO:0000313" key="2">
    <source>
        <dbReference type="EMBL" id="AMJ17075.1"/>
    </source>
</evidence>
<keyword evidence="1" id="KW-0472">Membrane</keyword>
<name>A0A1B0UTV8_9HYME</name>
<dbReference type="CTD" id="4541"/>
<geneLocation type="mitochondrion" evidence="2"/>
<dbReference type="RefSeq" id="YP_009272424.1">
    <property type="nucleotide sequence ID" value="NC_030790.1"/>
</dbReference>
<reference evidence="2" key="1">
    <citation type="submission" date="2015-07" db="EMBL/GenBank/DDBJ databases">
        <title>Complete mitochondrial genome of the golden weaver ant Polyrhachis dives (Insecta: Hymenoptera: Formicidae).</title>
        <authorList>
            <person name="Song S.-L."/>
            <person name="Yong H.-S."/>
            <person name="Lim P.-E."/>
            <person name="Eamsobhana P."/>
        </authorList>
    </citation>
    <scope>NUCLEOTIDE SEQUENCE</scope>
    <source>
        <strain evidence="2">PD1</strain>
    </source>
</reference>
<keyword evidence="1" id="KW-1133">Transmembrane helix</keyword>
<sequence length="176" mass="21201">MWMNKIITLSHMLYFLMIFILLLNIKNHPIVIMIILLIYSLLICFNMSLWKSNFIFSIILFLMMISGLLIIFLYFSSLISNEQFNLKLNFFSISMMILNLFLFSHYFKFSIITYKYKFNEINSIMKTNLSNFYNILNLYEYPLNNLTVLSMFYLLISLFSIIKICSMKFFSMRKIN</sequence>
<proteinExistence type="predicted"/>
<feature type="transmembrane region" description="Helical" evidence="1">
    <location>
        <begin position="88"/>
        <end position="107"/>
    </location>
</feature>
<feature type="transmembrane region" description="Helical" evidence="1">
    <location>
        <begin position="54"/>
        <end position="76"/>
    </location>
</feature>
<accession>A0A1B0UTV8</accession>
<keyword evidence="1" id="KW-0812">Transmembrane</keyword>
<evidence type="ECO:0000256" key="1">
    <source>
        <dbReference type="SAM" id="Phobius"/>
    </source>
</evidence>
<dbReference type="AlphaFoldDB" id="A0A1B0UTV8"/>
<feature type="transmembrane region" description="Helical" evidence="1">
    <location>
        <begin position="146"/>
        <end position="165"/>
    </location>
</feature>
<organism evidence="2">
    <name type="scientific">Polyrhachis dives</name>
    <dbReference type="NCBI Taxonomy" id="84555"/>
    <lineage>
        <taxon>Eukaryota</taxon>
        <taxon>Metazoa</taxon>
        <taxon>Ecdysozoa</taxon>
        <taxon>Arthropoda</taxon>
        <taxon>Hexapoda</taxon>
        <taxon>Insecta</taxon>
        <taxon>Pterygota</taxon>
        <taxon>Neoptera</taxon>
        <taxon>Endopterygota</taxon>
        <taxon>Hymenoptera</taxon>
        <taxon>Apocrita</taxon>
        <taxon>Aculeata</taxon>
        <taxon>Formicoidea</taxon>
        <taxon>Formicidae</taxon>
        <taxon>Formicinae</taxon>
        <taxon>Polyrhachis</taxon>
    </lineage>
</organism>
<dbReference type="EMBL" id="KT266831">
    <property type="protein sequence ID" value="AMJ17075.1"/>
    <property type="molecule type" value="Genomic_DNA"/>
</dbReference>
<feature type="transmembrane region" description="Helical" evidence="1">
    <location>
        <begin position="30"/>
        <end position="48"/>
    </location>
</feature>
<dbReference type="GeneID" id="28482619"/>
<gene>
    <name evidence="2" type="primary">ND6</name>
</gene>
<feature type="transmembrane region" description="Helical" evidence="1">
    <location>
        <begin position="6"/>
        <end position="23"/>
    </location>
</feature>